<keyword evidence="5" id="KW-0805">Transcription regulation</keyword>
<feature type="domain" description="HTH araC/xylS-type" evidence="8">
    <location>
        <begin position="174"/>
        <end position="272"/>
    </location>
</feature>
<comment type="caution">
    <text evidence="10">The sequence shown here is derived from an EMBL/GenBank/DDBJ whole genome shotgun (WGS) entry which is preliminary data.</text>
</comment>
<accession>A0ABS7KH41</accession>
<evidence type="ECO:0000313" key="11">
    <source>
        <dbReference type="Proteomes" id="UP000706031"/>
    </source>
</evidence>
<feature type="domain" description="Fe/B12 periplasmic-binding" evidence="9">
    <location>
        <begin position="392"/>
        <end position="642"/>
    </location>
</feature>
<evidence type="ECO:0000256" key="4">
    <source>
        <dbReference type="ARBA" id="ARBA00022729"/>
    </source>
</evidence>
<dbReference type="SUPFAM" id="SSF46689">
    <property type="entry name" value="Homeodomain-like"/>
    <property type="match status" value="2"/>
</dbReference>
<dbReference type="Pfam" id="PF01497">
    <property type="entry name" value="Peripla_BP_2"/>
    <property type="match status" value="1"/>
</dbReference>
<keyword evidence="6" id="KW-0804">Transcription</keyword>
<dbReference type="Pfam" id="PF12833">
    <property type="entry name" value="HTH_18"/>
    <property type="match status" value="1"/>
</dbReference>
<organism evidence="10 11">
    <name type="scientific">Paenibacillus cucumis</name>
    <name type="common">ex Kampfer et al. 2016</name>
    <dbReference type="NCBI Taxonomy" id="1776858"/>
    <lineage>
        <taxon>Bacteria</taxon>
        <taxon>Bacillati</taxon>
        <taxon>Bacillota</taxon>
        <taxon>Bacilli</taxon>
        <taxon>Bacillales</taxon>
        <taxon>Paenibacillaceae</taxon>
        <taxon>Paenibacillus</taxon>
    </lineage>
</organism>
<evidence type="ECO:0000256" key="6">
    <source>
        <dbReference type="ARBA" id="ARBA00023163"/>
    </source>
</evidence>
<reference evidence="10 11" key="1">
    <citation type="submission" date="2020-08" db="EMBL/GenBank/DDBJ databases">
        <title>Fungal Genomes of the International Space Station.</title>
        <authorList>
            <person name="Seuylemezian A."/>
            <person name="Singh N.K."/>
            <person name="Wood J."/>
            <person name="Venkateswaran K."/>
        </authorList>
    </citation>
    <scope>NUCLEOTIDE SEQUENCE [LARGE SCALE GENOMIC DNA]</scope>
    <source>
        <strain evidence="10 11">S/N-304-OC-R4</strain>
    </source>
</reference>
<dbReference type="Gene3D" id="1.10.10.60">
    <property type="entry name" value="Homeodomain-like"/>
    <property type="match status" value="2"/>
</dbReference>
<keyword evidence="11" id="KW-1185">Reference proteome</keyword>
<evidence type="ECO:0000256" key="3">
    <source>
        <dbReference type="ARBA" id="ARBA00022448"/>
    </source>
</evidence>
<dbReference type="RefSeq" id="WP_221788103.1">
    <property type="nucleotide sequence ID" value="NZ_JACLIC010000012.1"/>
</dbReference>
<proteinExistence type="inferred from homology"/>
<sequence length="644" mass="73712">MDVQKLIHIWNQVMVRVLDVRLKQTGIDDDLHQYRLPASAFIFVMQGQGELWVDNEVWLCDRFYVLHAGKGARLTVRSRKELNVYIVLYKAALPASSLREFHMMIQESDPFKECWGFSPAEPLVMLDLLQTMREHWLKPDDGLTRLVTKGDFIRFVHAVLQESVHRDRELSLSEQIVRHLSRNYRHSFSLEALAKQLNYSQQYISRKCKEQTGLSPLDYVIRFRMEEAKSLLAVTMATQQEIASHVGYPDLMYFSRMFKKYTGMTPGHFRKQYGQSVSDHARNTSKSSVVLSDRVRYHFQLSDIDYQFQWEGEQKMTRVNQSFYAALLLCLTMIVTACGGQVNSGSTTGNANASTNSNSTSTSQELEPTPSSETKIVKTAFGDVEVPEHPQRVAAISYLGTVLALDVEPIAGESFLMSSPYLEGMLDGVTDVGDSVEKLLELQPDLIITHNGQSEVVEKYQKIAPTVSVPYNHFASIQEEMLYFGDLLDRRDEAERWNEQFEKDTADIRKKVQQSVPEGKTLSVMQEYDGTVFLFGPKSGRGGRLMYEIMGLKPPTAIPENMLQESYSEFSLENLPEYTGNYLILTTEASLQELQADPIWGLLEPMRNNRVYLWTENQSWYRDPIALKKQITQLTDWIIEAASR</sequence>
<evidence type="ECO:0000256" key="1">
    <source>
        <dbReference type="ARBA" id="ARBA00004196"/>
    </source>
</evidence>
<dbReference type="InterPro" id="IPR002491">
    <property type="entry name" value="ABC_transptr_periplasmic_BD"/>
</dbReference>
<dbReference type="PROSITE" id="PS50983">
    <property type="entry name" value="FE_B12_PBP"/>
    <property type="match status" value="1"/>
</dbReference>
<dbReference type="SUPFAM" id="SSF53807">
    <property type="entry name" value="Helical backbone' metal receptor"/>
    <property type="match status" value="1"/>
</dbReference>
<keyword evidence="4" id="KW-0732">Signal</keyword>
<evidence type="ECO:0000256" key="5">
    <source>
        <dbReference type="ARBA" id="ARBA00023015"/>
    </source>
</evidence>
<comment type="subcellular location">
    <subcellularLocation>
        <location evidence="1">Cell envelope</location>
    </subcellularLocation>
</comment>
<dbReference type="Gene3D" id="3.40.50.1980">
    <property type="entry name" value="Nitrogenase molybdenum iron protein domain"/>
    <property type="match status" value="2"/>
</dbReference>
<feature type="compositionally biased region" description="Low complexity" evidence="7">
    <location>
        <begin position="346"/>
        <end position="363"/>
    </location>
</feature>
<dbReference type="InterPro" id="IPR009057">
    <property type="entry name" value="Homeodomain-like_sf"/>
</dbReference>
<evidence type="ECO:0000313" key="10">
    <source>
        <dbReference type="EMBL" id="MBY0203276.1"/>
    </source>
</evidence>
<dbReference type="PROSITE" id="PS01124">
    <property type="entry name" value="HTH_ARAC_FAMILY_2"/>
    <property type="match status" value="1"/>
</dbReference>
<comment type="similarity">
    <text evidence="2">Belongs to the bacterial solute-binding protein 8 family.</text>
</comment>
<dbReference type="PANTHER" id="PTHR30532">
    <property type="entry name" value="IRON III DICITRATE-BINDING PERIPLASMIC PROTEIN"/>
    <property type="match status" value="1"/>
</dbReference>
<evidence type="ECO:0000259" key="8">
    <source>
        <dbReference type="PROSITE" id="PS01124"/>
    </source>
</evidence>
<dbReference type="Proteomes" id="UP000706031">
    <property type="component" value="Unassembled WGS sequence"/>
</dbReference>
<keyword evidence="3" id="KW-0813">Transport</keyword>
<gene>
    <name evidence="10" type="ORF">H7T88_08600</name>
</gene>
<evidence type="ECO:0000256" key="2">
    <source>
        <dbReference type="ARBA" id="ARBA00008814"/>
    </source>
</evidence>
<dbReference type="SMART" id="SM00342">
    <property type="entry name" value="HTH_ARAC"/>
    <property type="match status" value="1"/>
</dbReference>
<dbReference type="InterPro" id="IPR018060">
    <property type="entry name" value="HTH_AraC"/>
</dbReference>
<dbReference type="PANTHER" id="PTHR30532:SF26">
    <property type="entry name" value="IRON(3+)-HYDROXAMATE-BINDING PROTEIN FHUD"/>
    <property type="match status" value="1"/>
</dbReference>
<evidence type="ECO:0000259" key="9">
    <source>
        <dbReference type="PROSITE" id="PS50983"/>
    </source>
</evidence>
<name>A0ABS7KH41_9BACL</name>
<feature type="region of interest" description="Disordered" evidence="7">
    <location>
        <begin position="346"/>
        <end position="372"/>
    </location>
</feature>
<dbReference type="InterPro" id="IPR051313">
    <property type="entry name" value="Bact_iron-sidero_bind"/>
</dbReference>
<protein>
    <submittedName>
        <fullName evidence="10">AraC family transcriptional regulator</fullName>
    </submittedName>
</protein>
<evidence type="ECO:0000256" key="7">
    <source>
        <dbReference type="SAM" id="MobiDB-lite"/>
    </source>
</evidence>
<dbReference type="EMBL" id="JACLIC010000012">
    <property type="protein sequence ID" value="MBY0203276.1"/>
    <property type="molecule type" value="Genomic_DNA"/>
</dbReference>